<dbReference type="PANTHER" id="PTHR12137">
    <property type="entry name" value="CARBOHYDRATE SULFOTRANSFERASE"/>
    <property type="match status" value="1"/>
</dbReference>
<evidence type="ECO:0000256" key="8">
    <source>
        <dbReference type="ARBA" id="ARBA00023180"/>
    </source>
</evidence>
<evidence type="ECO:0000313" key="11">
    <source>
        <dbReference type="RefSeq" id="XP_005094018.2"/>
    </source>
</evidence>
<dbReference type="EC" id="2.8.2.-" evidence="9"/>
<dbReference type="RefSeq" id="XP_005094018.2">
    <property type="nucleotide sequence ID" value="XM_005093961.2"/>
</dbReference>
<reference evidence="11" key="1">
    <citation type="submission" date="2025-08" db="UniProtKB">
        <authorList>
            <consortium name="RefSeq"/>
        </authorList>
    </citation>
    <scope>IDENTIFICATION</scope>
</reference>
<evidence type="ECO:0000313" key="10">
    <source>
        <dbReference type="Proteomes" id="UP000694888"/>
    </source>
</evidence>
<proteinExistence type="inferred from homology"/>
<dbReference type="Pfam" id="PF03567">
    <property type="entry name" value="Sulfotransfer_2"/>
    <property type="match status" value="1"/>
</dbReference>
<organism evidence="10 11">
    <name type="scientific">Aplysia californica</name>
    <name type="common">California sea hare</name>
    <dbReference type="NCBI Taxonomy" id="6500"/>
    <lineage>
        <taxon>Eukaryota</taxon>
        <taxon>Metazoa</taxon>
        <taxon>Spiralia</taxon>
        <taxon>Lophotrochozoa</taxon>
        <taxon>Mollusca</taxon>
        <taxon>Gastropoda</taxon>
        <taxon>Heterobranchia</taxon>
        <taxon>Euthyneura</taxon>
        <taxon>Tectipleura</taxon>
        <taxon>Aplysiida</taxon>
        <taxon>Aplysioidea</taxon>
        <taxon>Aplysiidae</taxon>
        <taxon>Aplysia</taxon>
    </lineage>
</organism>
<evidence type="ECO:0000256" key="7">
    <source>
        <dbReference type="ARBA" id="ARBA00023136"/>
    </source>
</evidence>
<evidence type="ECO:0000256" key="4">
    <source>
        <dbReference type="ARBA" id="ARBA00022692"/>
    </source>
</evidence>
<evidence type="ECO:0000256" key="2">
    <source>
        <dbReference type="ARBA" id="ARBA00006339"/>
    </source>
</evidence>
<sequence>MPVMSVRRFKTISILLILVSAAAVIYRTVSTHQAMETSTVKREVSSLDEVRRERDCTPVQKERKPDVFEDMHQRRARMLAVCEANPELKNNYANNTMVSHQHGLLYCPVPKVASTFWSRFFYQLMHTNPMKSPFDVPVVKVEPTYFRKFFLKDRPHTPELTASIHSLKTRLIFIRDPYARIYSSYVDKLIAPNPIHWKRWGTPIAQMYREGNDKITSEQDPRLCGHDATFSEWIRYTLDVAWKSDVHVMLASSMCPACLYNFTVIGKMETFIRDSLHVAAQLNISESQIGFDRMEADAAADAIEDSSKDSLSNYWLKLSTRCVTKKDVLQRILRKVQLRGFVSWRYQFNLTDEEVKNMNLKTYVEILTQARNKFYNAAELKLQKKHAFKEAYAAVSAVLIRRIADTYKIDADMFGYETLPMELMQLEHVANTHAFDHTKPWDLSGLIGG</sequence>
<gene>
    <name evidence="11" type="primary">LOC101857865</name>
</gene>
<keyword evidence="8 9" id="KW-0325">Glycoprotein</keyword>
<evidence type="ECO:0000256" key="6">
    <source>
        <dbReference type="ARBA" id="ARBA00023034"/>
    </source>
</evidence>
<keyword evidence="10" id="KW-1185">Reference proteome</keyword>
<comment type="subcellular location">
    <subcellularLocation>
        <location evidence="1 9">Golgi apparatus membrane</location>
        <topology evidence="1 9">Single-pass type II membrane protein</topology>
    </subcellularLocation>
</comment>
<keyword evidence="7" id="KW-0472">Membrane</keyword>
<keyword evidence="5" id="KW-1133">Transmembrane helix</keyword>
<evidence type="ECO:0000256" key="9">
    <source>
        <dbReference type="RuleBase" id="RU364020"/>
    </source>
</evidence>
<keyword evidence="6 9" id="KW-0333">Golgi apparatus</keyword>
<dbReference type="GeneID" id="101857865"/>
<dbReference type="InterPro" id="IPR005331">
    <property type="entry name" value="Sulfotransferase"/>
</dbReference>
<keyword evidence="4" id="KW-0812">Transmembrane</keyword>
<evidence type="ECO:0000256" key="1">
    <source>
        <dbReference type="ARBA" id="ARBA00004323"/>
    </source>
</evidence>
<keyword evidence="3 9" id="KW-0808">Transferase</keyword>
<keyword evidence="9" id="KW-0735">Signal-anchor</keyword>
<dbReference type="InterPro" id="IPR018011">
    <property type="entry name" value="Carb_sulfotrans_8-10"/>
</dbReference>
<dbReference type="Proteomes" id="UP000694888">
    <property type="component" value="Unplaced"/>
</dbReference>
<evidence type="ECO:0000256" key="5">
    <source>
        <dbReference type="ARBA" id="ARBA00022989"/>
    </source>
</evidence>
<name>A0ABM0JHW6_APLCA</name>
<keyword evidence="9" id="KW-0119">Carbohydrate metabolism</keyword>
<dbReference type="PANTHER" id="PTHR12137:SF54">
    <property type="entry name" value="CARBOHYDRATE SULFOTRANSFERASE"/>
    <property type="match status" value="1"/>
</dbReference>
<accession>A0ABM0JHW6</accession>
<protein>
    <recommendedName>
        <fullName evidence="9">Carbohydrate sulfotransferase</fullName>
        <ecNumber evidence="9">2.8.2.-</ecNumber>
    </recommendedName>
</protein>
<evidence type="ECO:0000256" key="3">
    <source>
        <dbReference type="ARBA" id="ARBA00022679"/>
    </source>
</evidence>
<comment type="similarity">
    <text evidence="2 9">Belongs to the sulfotransferase 2 family.</text>
</comment>